<dbReference type="Pfam" id="PF00609">
    <property type="entry name" value="DAGK_acc"/>
    <property type="match status" value="1"/>
</dbReference>
<name>L5KPI9_PTEAL</name>
<sequence>MKNKFWYFEFGTSETFSATCKKLHESVEIECDGVQIDLINISLEGIAILNIPSMHGGSNLWGESKKRRSHRRIEKKGSDKRTTLTDAKELKFASQGKFSNVCLLNCSQSAFALNLLLKATLKLKFSITL</sequence>
<evidence type="ECO:0000256" key="2">
    <source>
        <dbReference type="ARBA" id="ARBA00022741"/>
    </source>
</evidence>
<evidence type="ECO:0000259" key="6">
    <source>
        <dbReference type="SMART" id="SM00045"/>
    </source>
</evidence>
<feature type="compositionally biased region" description="Basic residues" evidence="5">
    <location>
        <begin position="65"/>
        <end position="74"/>
    </location>
</feature>
<dbReference type="GO" id="GO:0005524">
    <property type="term" value="F:ATP binding"/>
    <property type="evidence" value="ECO:0007669"/>
    <property type="project" value="UniProtKB-KW"/>
</dbReference>
<dbReference type="InterPro" id="IPR037607">
    <property type="entry name" value="DGK"/>
</dbReference>
<gene>
    <name evidence="7" type="ORF">PAL_GLEAN10021787</name>
</gene>
<organism evidence="7 8">
    <name type="scientific">Pteropus alecto</name>
    <name type="common">Black flying fox</name>
    <dbReference type="NCBI Taxonomy" id="9402"/>
    <lineage>
        <taxon>Eukaryota</taxon>
        <taxon>Metazoa</taxon>
        <taxon>Chordata</taxon>
        <taxon>Craniata</taxon>
        <taxon>Vertebrata</taxon>
        <taxon>Euteleostomi</taxon>
        <taxon>Mammalia</taxon>
        <taxon>Eutheria</taxon>
        <taxon>Laurasiatheria</taxon>
        <taxon>Chiroptera</taxon>
        <taxon>Yinpterochiroptera</taxon>
        <taxon>Pteropodoidea</taxon>
        <taxon>Pteropodidae</taxon>
        <taxon>Pteropodinae</taxon>
        <taxon>Pteropus</taxon>
    </lineage>
</organism>
<keyword evidence="2" id="KW-0547">Nucleotide-binding</keyword>
<dbReference type="GO" id="GO:0005886">
    <property type="term" value="C:plasma membrane"/>
    <property type="evidence" value="ECO:0007669"/>
    <property type="project" value="TreeGrafter"/>
</dbReference>
<keyword evidence="4" id="KW-0067">ATP-binding</keyword>
<feature type="region of interest" description="Disordered" evidence="5">
    <location>
        <begin position="60"/>
        <end position="80"/>
    </location>
</feature>
<dbReference type="EMBL" id="KB030660">
    <property type="protein sequence ID" value="ELK12548.1"/>
    <property type="molecule type" value="Genomic_DNA"/>
</dbReference>
<evidence type="ECO:0000256" key="4">
    <source>
        <dbReference type="ARBA" id="ARBA00022840"/>
    </source>
</evidence>
<dbReference type="GO" id="GO:0004143">
    <property type="term" value="F:ATP-dependent diacylglycerol kinase activity"/>
    <property type="evidence" value="ECO:0007669"/>
    <property type="project" value="InterPro"/>
</dbReference>
<protein>
    <submittedName>
        <fullName evidence="7">Diacylglycerol kinase beta</fullName>
    </submittedName>
</protein>
<evidence type="ECO:0000256" key="1">
    <source>
        <dbReference type="ARBA" id="ARBA00022679"/>
    </source>
</evidence>
<dbReference type="InterPro" id="IPR000756">
    <property type="entry name" value="Diacylglycerol_kin_accessory"/>
</dbReference>
<reference evidence="8" key="1">
    <citation type="journal article" date="2013" name="Science">
        <title>Comparative analysis of bat genomes provides insight into the evolution of flight and immunity.</title>
        <authorList>
            <person name="Zhang G."/>
            <person name="Cowled C."/>
            <person name="Shi Z."/>
            <person name="Huang Z."/>
            <person name="Bishop-Lilly K.A."/>
            <person name="Fang X."/>
            <person name="Wynne J.W."/>
            <person name="Xiong Z."/>
            <person name="Baker M.L."/>
            <person name="Zhao W."/>
            <person name="Tachedjian M."/>
            <person name="Zhu Y."/>
            <person name="Zhou P."/>
            <person name="Jiang X."/>
            <person name="Ng J."/>
            <person name="Yang L."/>
            <person name="Wu L."/>
            <person name="Xiao J."/>
            <person name="Feng Y."/>
            <person name="Chen Y."/>
            <person name="Sun X."/>
            <person name="Zhang Y."/>
            <person name="Marsh G.A."/>
            <person name="Crameri G."/>
            <person name="Broder C.C."/>
            <person name="Frey K.G."/>
            <person name="Wang L.F."/>
            <person name="Wang J."/>
        </authorList>
    </citation>
    <scope>NUCLEOTIDE SEQUENCE [LARGE SCALE GENOMIC DNA]</scope>
</reference>
<dbReference type="Proteomes" id="UP000010552">
    <property type="component" value="Unassembled WGS sequence"/>
</dbReference>
<dbReference type="InParanoid" id="L5KPI9"/>
<evidence type="ECO:0000313" key="8">
    <source>
        <dbReference type="Proteomes" id="UP000010552"/>
    </source>
</evidence>
<evidence type="ECO:0000313" key="7">
    <source>
        <dbReference type="EMBL" id="ELK12548.1"/>
    </source>
</evidence>
<keyword evidence="8" id="KW-1185">Reference proteome</keyword>
<accession>L5KPI9</accession>
<feature type="domain" description="Diacylglycerol kinase accessory" evidence="6">
    <location>
        <begin position="1"/>
        <end position="113"/>
    </location>
</feature>
<dbReference type="AlphaFoldDB" id="L5KPI9"/>
<dbReference type="PANTHER" id="PTHR11255">
    <property type="entry name" value="DIACYLGLYCEROL KINASE"/>
    <property type="match status" value="1"/>
</dbReference>
<keyword evidence="3 7" id="KW-0418">Kinase</keyword>
<dbReference type="SMART" id="SM00045">
    <property type="entry name" value="DAGKa"/>
    <property type="match status" value="1"/>
</dbReference>
<dbReference type="PANTHER" id="PTHR11255:SF32">
    <property type="entry name" value="DIACYLGLYCEROL KINASE BETA"/>
    <property type="match status" value="1"/>
</dbReference>
<proteinExistence type="predicted"/>
<evidence type="ECO:0000256" key="3">
    <source>
        <dbReference type="ARBA" id="ARBA00022777"/>
    </source>
</evidence>
<keyword evidence="1" id="KW-0808">Transferase</keyword>
<dbReference type="GO" id="GO:0007200">
    <property type="term" value="P:phospholipase C-activating G protein-coupled receptor signaling pathway"/>
    <property type="evidence" value="ECO:0007669"/>
    <property type="project" value="InterPro"/>
</dbReference>
<evidence type="ECO:0000256" key="5">
    <source>
        <dbReference type="SAM" id="MobiDB-lite"/>
    </source>
</evidence>